<protein>
    <recommendedName>
        <fullName evidence="4">Type II secretion system protein J</fullName>
    </recommendedName>
</protein>
<proteinExistence type="predicted"/>
<feature type="transmembrane region" description="Helical" evidence="1">
    <location>
        <begin position="12"/>
        <end position="38"/>
    </location>
</feature>
<accession>A0A554XIL8</accession>
<dbReference type="InterPro" id="IPR045584">
    <property type="entry name" value="Pilin-like"/>
</dbReference>
<evidence type="ECO:0000313" key="2">
    <source>
        <dbReference type="EMBL" id="TSE35686.1"/>
    </source>
</evidence>
<evidence type="ECO:0008006" key="4">
    <source>
        <dbReference type="Google" id="ProtNLM"/>
    </source>
</evidence>
<dbReference type="Pfam" id="PF07963">
    <property type="entry name" value="N_methyl"/>
    <property type="match status" value="1"/>
</dbReference>
<reference evidence="2 3" key="1">
    <citation type="submission" date="2019-07" db="EMBL/GenBank/DDBJ databases">
        <title>Tepidimonas fonticaldi AT-A2 draft genome.</title>
        <authorList>
            <person name="Da Costa M.S."/>
            <person name="Froufe H.J.C."/>
            <person name="Egas C."/>
            <person name="Albuquerque L."/>
        </authorList>
    </citation>
    <scope>NUCLEOTIDE SEQUENCE [LARGE SCALE GENOMIC DNA]</scope>
    <source>
        <strain evidence="2 3">AT-A2</strain>
    </source>
</reference>
<dbReference type="RefSeq" id="WP_143969494.1">
    <property type="nucleotide sequence ID" value="NZ_VJOO01000024.1"/>
</dbReference>
<organism evidence="2 3">
    <name type="scientific">Tepidimonas fonticaldi</name>
    <dbReference type="NCBI Taxonomy" id="1101373"/>
    <lineage>
        <taxon>Bacteria</taxon>
        <taxon>Pseudomonadati</taxon>
        <taxon>Pseudomonadota</taxon>
        <taxon>Betaproteobacteria</taxon>
        <taxon>Burkholderiales</taxon>
        <taxon>Tepidimonas</taxon>
    </lineage>
</organism>
<keyword evidence="1" id="KW-0812">Transmembrane</keyword>
<keyword evidence="1" id="KW-1133">Transmembrane helix</keyword>
<dbReference type="NCBIfam" id="TIGR02532">
    <property type="entry name" value="IV_pilin_GFxxxE"/>
    <property type="match status" value="1"/>
</dbReference>
<comment type="caution">
    <text evidence="2">The sequence shown here is derived from an EMBL/GenBank/DDBJ whole genome shotgun (WGS) entry which is preliminary data.</text>
</comment>
<dbReference type="InterPro" id="IPR012902">
    <property type="entry name" value="N_methyl_site"/>
</dbReference>
<evidence type="ECO:0000256" key="1">
    <source>
        <dbReference type="SAM" id="Phobius"/>
    </source>
</evidence>
<keyword evidence="1" id="KW-0472">Membrane</keyword>
<dbReference type="EMBL" id="VJOO01000024">
    <property type="protein sequence ID" value="TSE35686.1"/>
    <property type="molecule type" value="Genomic_DNA"/>
</dbReference>
<sequence>MTRRPQRRPAGFTLLELLIALAITASTVALVFATYGVIGRTEQRAQDIIARTEHIQAVHNWLQRKLEGARLISRLEAGATLLFFNGNPAGALWVAPLPERGPGGGLHVIRVALDRHADGTVDWVAEALPYDGALMQLDWARAIRTPLAQGLRTLQWHYLDGKTGQWVQDWPSNRPYYPSRIRIEVADAQGAWPPLVFALARAR</sequence>
<dbReference type="SUPFAM" id="SSF54523">
    <property type="entry name" value="Pili subunits"/>
    <property type="match status" value="1"/>
</dbReference>
<dbReference type="Proteomes" id="UP000316388">
    <property type="component" value="Unassembled WGS sequence"/>
</dbReference>
<dbReference type="AlphaFoldDB" id="A0A554XIL8"/>
<evidence type="ECO:0000313" key="3">
    <source>
        <dbReference type="Proteomes" id="UP000316388"/>
    </source>
</evidence>
<gene>
    <name evidence="2" type="ORF">Tfont_02197</name>
</gene>
<name>A0A554XIL8_9BURK</name>
<dbReference type="PROSITE" id="PS00409">
    <property type="entry name" value="PROKAR_NTER_METHYL"/>
    <property type="match status" value="1"/>
</dbReference>